<reference evidence="3 4" key="1">
    <citation type="submission" date="2014-04" db="EMBL/GenBank/DDBJ databases">
        <authorList>
            <consortium name="DOE Joint Genome Institute"/>
            <person name="Kuo A."/>
            <person name="Kohler A."/>
            <person name="Jargeat P."/>
            <person name="Nagy L.G."/>
            <person name="Floudas D."/>
            <person name="Copeland A."/>
            <person name="Barry K.W."/>
            <person name="Cichocki N."/>
            <person name="Veneault-Fourrey C."/>
            <person name="LaButti K."/>
            <person name="Lindquist E.A."/>
            <person name="Lipzen A."/>
            <person name="Lundell T."/>
            <person name="Morin E."/>
            <person name="Murat C."/>
            <person name="Sun H."/>
            <person name="Tunlid A."/>
            <person name="Henrissat B."/>
            <person name="Grigoriev I.V."/>
            <person name="Hibbett D.S."/>
            <person name="Martin F."/>
            <person name="Nordberg H.P."/>
            <person name="Cantor M.N."/>
            <person name="Hua S.X."/>
        </authorList>
    </citation>
    <scope>NUCLEOTIDE SEQUENCE [LARGE SCALE GENOMIC DNA]</scope>
    <source>
        <strain evidence="3 4">Ve08.2h10</strain>
    </source>
</reference>
<dbReference type="HOGENOM" id="CLU_061843_1_0_1"/>
<dbReference type="OrthoDB" id="2444812at2759"/>
<dbReference type="Pfam" id="PF00397">
    <property type="entry name" value="WW"/>
    <property type="match status" value="1"/>
</dbReference>
<gene>
    <name evidence="3" type="ORF">PAXRUDRAFT_834506</name>
</gene>
<protein>
    <recommendedName>
        <fullName evidence="2">WW domain-containing protein</fullName>
    </recommendedName>
</protein>
<feature type="region of interest" description="Disordered" evidence="1">
    <location>
        <begin position="204"/>
        <end position="234"/>
    </location>
</feature>
<dbReference type="PROSITE" id="PS01159">
    <property type="entry name" value="WW_DOMAIN_1"/>
    <property type="match status" value="1"/>
</dbReference>
<dbReference type="InterPro" id="IPR036020">
    <property type="entry name" value="WW_dom_sf"/>
</dbReference>
<dbReference type="Proteomes" id="UP000054538">
    <property type="component" value="Unassembled WGS sequence"/>
</dbReference>
<feature type="compositionally biased region" description="Basic and acidic residues" evidence="1">
    <location>
        <begin position="204"/>
        <end position="216"/>
    </location>
</feature>
<feature type="compositionally biased region" description="Polar residues" evidence="1">
    <location>
        <begin position="31"/>
        <end position="45"/>
    </location>
</feature>
<feature type="region of interest" description="Disordered" evidence="1">
    <location>
        <begin position="1"/>
        <end position="62"/>
    </location>
</feature>
<dbReference type="InParanoid" id="A0A0D0CT76"/>
<dbReference type="Gene3D" id="2.20.70.10">
    <property type="match status" value="1"/>
</dbReference>
<dbReference type="SUPFAM" id="SSF51045">
    <property type="entry name" value="WW domain"/>
    <property type="match status" value="1"/>
</dbReference>
<evidence type="ECO:0000313" key="3">
    <source>
        <dbReference type="EMBL" id="KIK78588.1"/>
    </source>
</evidence>
<feature type="compositionally biased region" description="Low complexity" evidence="1">
    <location>
        <begin position="48"/>
        <end position="61"/>
    </location>
</feature>
<accession>A0A0D0CT76</accession>
<dbReference type="STRING" id="930991.A0A0D0CT76"/>
<evidence type="ECO:0000256" key="1">
    <source>
        <dbReference type="SAM" id="MobiDB-lite"/>
    </source>
</evidence>
<name>A0A0D0CT76_9AGAM</name>
<keyword evidence="4" id="KW-1185">Reference proteome</keyword>
<feature type="region of interest" description="Disordered" evidence="1">
    <location>
        <begin position="92"/>
        <end position="123"/>
    </location>
</feature>
<evidence type="ECO:0000259" key="2">
    <source>
        <dbReference type="PROSITE" id="PS50020"/>
    </source>
</evidence>
<dbReference type="InterPro" id="IPR001202">
    <property type="entry name" value="WW_dom"/>
</dbReference>
<reference evidence="4" key="2">
    <citation type="submission" date="2015-01" db="EMBL/GenBank/DDBJ databases">
        <title>Evolutionary Origins and Diversification of the Mycorrhizal Mutualists.</title>
        <authorList>
            <consortium name="DOE Joint Genome Institute"/>
            <consortium name="Mycorrhizal Genomics Consortium"/>
            <person name="Kohler A."/>
            <person name="Kuo A."/>
            <person name="Nagy L.G."/>
            <person name="Floudas D."/>
            <person name="Copeland A."/>
            <person name="Barry K.W."/>
            <person name="Cichocki N."/>
            <person name="Veneault-Fourrey C."/>
            <person name="LaButti K."/>
            <person name="Lindquist E.A."/>
            <person name="Lipzen A."/>
            <person name="Lundell T."/>
            <person name="Morin E."/>
            <person name="Murat C."/>
            <person name="Riley R."/>
            <person name="Ohm R."/>
            <person name="Sun H."/>
            <person name="Tunlid A."/>
            <person name="Henrissat B."/>
            <person name="Grigoriev I.V."/>
            <person name="Hibbett D.S."/>
            <person name="Martin F."/>
        </authorList>
    </citation>
    <scope>NUCLEOTIDE SEQUENCE [LARGE SCALE GENOMIC DNA]</scope>
    <source>
        <strain evidence="4">Ve08.2h10</strain>
    </source>
</reference>
<dbReference type="EMBL" id="KN826542">
    <property type="protein sequence ID" value="KIK78588.1"/>
    <property type="molecule type" value="Genomic_DNA"/>
</dbReference>
<organism evidence="3 4">
    <name type="scientific">Paxillus rubicundulus Ve08.2h10</name>
    <dbReference type="NCBI Taxonomy" id="930991"/>
    <lineage>
        <taxon>Eukaryota</taxon>
        <taxon>Fungi</taxon>
        <taxon>Dikarya</taxon>
        <taxon>Basidiomycota</taxon>
        <taxon>Agaricomycotina</taxon>
        <taxon>Agaricomycetes</taxon>
        <taxon>Agaricomycetidae</taxon>
        <taxon>Boletales</taxon>
        <taxon>Paxilineae</taxon>
        <taxon>Paxillaceae</taxon>
        <taxon>Paxillus</taxon>
    </lineage>
</organism>
<proteinExistence type="predicted"/>
<feature type="compositionally biased region" description="Basic and acidic residues" evidence="1">
    <location>
        <begin position="20"/>
        <end position="29"/>
    </location>
</feature>
<dbReference type="AlphaFoldDB" id="A0A0D0CT76"/>
<evidence type="ECO:0000313" key="4">
    <source>
        <dbReference type="Proteomes" id="UP000054538"/>
    </source>
</evidence>
<dbReference type="PROSITE" id="PS50020">
    <property type="entry name" value="WW_DOMAIN_2"/>
    <property type="match status" value="1"/>
</dbReference>
<feature type="domain" description="WW" evidence="2">
    <location>
        <begin position="68"/>
        <end position="96"/>
    </location>
</feature>
<sequence length="247" mass="26959">MSPSIEPKQGAQWQSATPETADKKEKGKENPATSFDDPSTNSDNDAGSPPSATSATPAPSTDVSAGVWQAIYSSQHNAYYFYNSSTNETTWINPLQPSPSDPSSTDPKCTEPDGSAEINPYDSNSLEARAIAAGIDPSLAHLDPSFLTGPSSMAPTGTFAAKFNARTGTFTAANARAPSHLSEYDRMKRMSEFYFDVGAWEQEVEHRDAEEKEAGGKKRKRPTKKDLDRFKEQKKLKKIAKTAWLRT</sequence>
<feature type="compositionally biased region" description="Basic and acidic residues" evidence="1">
    <location>
        <begin position="224"/>
        <end position="233"/>
    </location>
</feature>